<name>A0ACC3YT26_COLTU</name>
<evidence type="ECO:0000313" key="2">
    <source>
        <dbReference type="Proteomes" id="UP000805649"/>
    </source>
</evidence>
<sequence>MAKPAKTSVKGTRQACDACHFKKIRCLRASAAGERLCQRCDREGIPCVFSPALKTGRPRKAAASEKRSSSKSTSQPSSDTSASNSPSFSGMPDSHQHASNFENSAIPWDEIDAGTVCFLSMDCPFHLDEAFTDLKTAESPQLMVLMRLEQLTAFQQQLVAKRREHGPVFSKHPRVDASPAVQELLQITRKVGKFSTWLMMGGSKFASRRPMLSSMSDETALMMVVSPATLVLDVFGDILELAFPSLKDGYTEPEIAASDGEESLCTINPALLSVSDRVETCQSMSMILPNVGAVHDLANPVCIYILLTALQEQLDDMRRAADMTLNAFPRMNSATGAQGLLPVIMDQYLEKIRFVQEYINRANGDNLMTGIN</sequence>
<evidence type="ECO:0000313" key="1">
    <source>
        <dbReference type="EMBL" id="KAL0935021.1"/>
    </source>
</evidence>
<dbReference type="Proteomes" id="UP000805649">
    <property type="component" value="Unassembled WGS sequence"/>
</dbReference>
<proteinExistence type="predicted"/>
<gene>
    <name evidence="1" type="ORF">CTRU02_209612</name>
</gene>
<protein>
    <submittedName>
        <fullName evidence="1">C6 zinc finger domain protein</fullName>
    </submittedName>
</protein>
<keyword evidence="2" id="KW-1185">Reference proteome</keyword>
<comment type="caution">
    <text evidence="1">The sequence shown here is derived from an EMBL/GenBank/DDBJ whole genome shotgun (WGS) entry which is preliminary data.</text>
</comment>
<organism evidence="1 2">
    <name type="scientific">Colletotrichum truncatum</name>
    <name type="common">Anthracnose fungus</name>
    <name type="synonym">Colletotrichum capsici</name>
    <dbReference type="NCBI Taxonomy" id="5467"/>
    <lineage>
        <taxon>Eukaryota</taxon>
        <taxon>Fungi</taxon>
        <taxon>Dikarya</taxon>
        <taxon>Ascomycota</taxon>
        <taxon>Pezizomycotina</taxon>
        <taxon>Sordariomycetes</taxon>
        <taxon>Hypocreomycetidae</taxon>
        <taxon>Glomerellales</taxon>
        <taxon>Glomerellaceae</taxon>
        <taxon>Colletotrichum</taxon>
        <taxon>Colletotrichum truncatum species complex</taxon>
    </lineage>
</organism>
<reference evidence="1 2" key="1">
    <citation type="journal article" date="2020" name="Phytopathology">
        <title>Genome Sequence Resources of Colletotrichum truncatum, C. plurivorum, C. musicola, and C. sojae: Four Species Pathogenic to Soybean (Glycine max).</title>
        <authorList>
            <person name="Rogerio F."/>
            <person name="Boufleur T.R."/>
            <person name="Ciampi-Guillardi M."/>
            <person name="Sukno S.A."/>
            <person name="Thon M.R."/>
            <person name="Massola Junior N.S."/>
            <person name="Baroncelli R."/>
        </authorList>
    </citation>
    <scope>NUCLEOTIDE SEQUENCE [LARGE SCALE GENOMIC DNA]</scope>
    <source>
        <strain evidence="1 2">CMES1059</strain>
    </source>
</reference>
<dbReference type="EMBL" id="VUJX02000006">
    <property type="protein sequence ID" value="KAL0935021.1"/>
    <property type="molecule type" value="Genomic_DNA"/>
</dbReference>
<accession>A0ACC3YT26</accession>